<accession>A0AC58KL65</accession>
<name>A0AC58KL65_CASCN</name>
<evidence type="ECO:0000313" key="2">
    <source>
        <dbReference type="RefSeq" id="XP_073905466.1"/>
    </source>
</evidence>
<dbReference type="RefSeq" id="XP_073905466.1">
    <property type="nucleotide sequence ID" value="XM_074049365.1"/>
</dbReference>
<protein>
    <submittedName>
        <fullName evidence="2">Testis-specific protein 10-interacting protein</fullName>
    </submittedName>
</protein>
<keyword evidence="1" id="KW-1185">Reference proteome</keyword>
<reference evidence="2" key="1">
    <citation type="submission" date="2025-08" db="UniProtKB">
        <authorList>
            <consortium name="RefSeq"/>
        </authorList>
    </citation>
    <scope>IDENTIFICATION</scope>
</reference>
<evidence type="ECO:0000313" key="1">
    <source>
        <dbReference type="Proteomes" id="UP001732720"/>
    </source>
</evidence>
<sequence>MLNTHQQLVKATSVKPRQNLRSQTPGTTTGLLKLLSSLAQAEKRPLGSGDRVPSQDQLKRSQSTGKTVKKDRRPRERNKKGQGSAEAEDLFPSPARKPSFPFQWAWESFITDGQALLHSTSLEAPGHQALWPLPSAGPQLKSRCKSTANLPETFGFCQKSEAQKQERRQKLGTGGYSLLLPGKAENQELEPSSEYGLWSSGRRSESGSGSGSESEETLELEGLCVEETERVLSPKEQPQFPRSDLILEEEQFSEATEAEEGEHSTPYRRKDSSQKKGQNSGEEALEQGELQDERQGSSSSSNNLRGPQRGKSRAKEMEGPWDLEKLHRQIQQELDCGEWGPKSWGPSCPKLHGRARGSLRPGLGIQTKLGWAQGGGWDCSVGWERGYFLFGPMWTGSSKQTWKALRAAVQASNKSEKAHTLGDDETFLSANFPNRTFHKRQEATRSLLQSWERQQQEERQQAEIRRAREQRVQHQVARCLAAYTPQGSRGPVTSQRKLEELRRQERQRFAEYQAELQSIRHRVKARPFLFQQAMQTNARLTVTRRFSQVLSALGVDEEQLLAETGKGHTEGTSQKPRSHRPMGVRMKPSSQSPPRTESTGSQPGRPSSPSLKPEKSPR</sequence>
<organism evidence="1 2">
    <name type="scientific">Castor canadensis</name>
    <name type="common">American beaver</name>
    <dbReference type="NCBI Taxonomy" id="51338"/>
    <lineage>
        <taxon>Eukaryota</taxon>
        <taxon>Metazoa</taxon>
        <taxon>Chordata</taxon>
        <taxon>Craniata</taxon>
        <taxon>Vertebrata</taxon>
        <taxon>Euteleostomi</taxon>
        <taxon>Mammalia</taxon>
        <taxon>Eutheria</taxon>
        <taxon>Euarchontoglires</taxon>
        <taxon>Glires</taxon>
        <taxon>Rodentia</taxon>
        <taxon>Castorimorpha</taxon>
        <taxon>Castoridae</taxon>
        <taxon>Castor</taxon>
    </lineage>
</organism>
<proteinExistence type="predicted"/>
<gene>
    <name evidence="2" type="primary">Tsga10ip</name>
</gene>
<dbReference type="Proteomes" id="UP001732720">
    <property type="component" value="Chromosome 1"/>
</dbReference>